<evidence type="ECO:0000313" key="2">
    <source>
        <dbReference type="Proteomes" id="UP000266298"/>
    </source>
</evidence>
<comment type="caution">
    <text evidence="1">The sequence shown here is derived from an EMBL/GenBank/DDBJ whole genome shotgun (WGS) entry which is preliminary data.</text>
</comment>
<accession>A0A399NNQ5</accession>
<organism evidence="1 2">
    <name type="scientific">Clavibacter michiganensis</name>
    <dbReference type="NCBI Taxonomy" id="28447"/>
    <lineage>
        <taxon>Bacteria</taxon>
        <taxon>Bacillati</taxon>
        <taxon>Actinomycetota</taxon>
        <taxon>Actinomycetes</taxon>
        <taxon>Micrococcales</taxon>
        <taxon>Microbacteriaceae</taxon>
        <taxon>Clavibacter</taxon>
    </lineage>
</organism>
<name>A0A399NNQ5_9MICO</name>
<reference evidence="1 2" key="1">
    <citation type="submission" date="2018-08" db="EMBL/GenBank/DDBJ databases">
        <title>Genome Sequence of Clavibacter michiganensis Subspecies type strains, and the Atypical Peach-Colored Strains Isolated from Tomato.</title>
        <authorList>
            <person name="Osdaghi E."/>
            <person name="Portier P."/>
            <person name="Briand M."/>
            <person name="Jacques M.-A."/>
        </authorList>
    </citation>
    <scope>NUCLEOTIDE SEQUENCE [LARGE SCALE GENOMIC DNA]</scope>
    <source>
        <strain evidence="1 2">CFBP 7493</strain>
    </source>
</reference>
<protein>
    <submittedName>
        <fullName evidence="1">Uncharacterized protein</fullName>
    </submittedName>
</protein>
<proteinExistence type="predicted"/>
<evidence type="ECO:0000313" key="1">
    <source>
        <dbReference type="EMBL" id="RII95795.1"/>
    </source>
</evidence>
<sequence length="80" mass="8535">MRAGSRRPVRAGAREIGIRIMGRGAAPCMNGMFCFRELPVGRRSGSRDADGRPALECSLSAVRDAVMDPTEDGGMRTLGP</sequence>
<dbReference type="Proteomes" id="UP000266298">
    <property type="component" value="Unassembled WGS sequence"/>
</dbReference>
<dbReference type="AlphaFoldDB" id="A0A399NNQ5"/>
<dbReference type="EMBL" id="QWEC01000287">
    <property type="protein sequence ID" value="RII95795.1"/>
    <property type="molecule type" value="Genomic_DNA"/>
</dbReference>
<gene>
    <name evidence="1" type="ORF">DZF96_13755</name>
</gene>